<dbReference type="InterPro" id="IPR051131">
    <property type="entry name" value="NEK_Ser/Thr_kinase_NIMA"/>
</dbReference>
<keyword evidence="6 9" id="KW-0067">ATP-binding</keyword>
<evidence type="ECO:0000256" key="2">
    <source>
        <dbReference type="ARBA" id="ARBA00022527"/>
    </source>
</evidence>
<gene>
    <name evidence="12" type="ORF">ECRASSUSDP1_LOCUS6214</name>
</gene>
<feature type="domain" description="Protein kinase" evidence="11">
    <location>
        <begin position="24"/>
        <end position="278"/>
    </location>
</feature>
<dbReference type="PANTHER" id="PTHR44899:SF3">
    <property type="entry name" value="SERINE_THREONINE-PROTEIN KINASE NEK1"/>
    <property type="match status" value="1"/>
</dbReference>
<evidence type="ECO:0000256" key="8">
    <source>
        <dbReference type="ARBA" id="ARBA00048679"/>
    </source>
</evidence>
<evidence type="ECO:0000256" key="7">
    <source>
        <dbReference type="ARBA" id="ARBA00047899"/>
    </source>
</evidence>
<dbReference type="PANTHER" id="PTHR44899">
    <property type="entry name" value="CAMK FAMILY PROTEIN KINASE"/>
    <property type="match status" value="1"/>
</dbReference>
<dbReference type="GO" id="GO:0005524">
    <property type="term" value="F:ATP binding"/>
    <property type="evidence" value="ECO:0007669"/>
    <property type="project" value="UniProtKB-UniRule"/>
</dbReference>
<protein>
    <recommendedName>
        <fullName evidence="1">non-specific serine/threonine protein kinase</fullName>
        <ecNumber evidence="1">2.7.11.1</ecNumber>
    </recommendedName>
</protein>
<evidence type="ECO:0000256" key="10">
    <source>
        <dbReference type="SAM" id="MobiDB-lite"/>
    </source>
</evidence>
<accession>A0AAD1UGD2</accession>
<keyword evidence="4 9" id="KW-0547">Nucleotide-binding</keyword>
<evidence type="ECO:0000256" key="6">
    <source>
        <dbReference type="ARBA" id="ARBA00022840"/>
    </source>
</evidence>
<dbReference type="EC" id="2.7.11.1" evidence="1"/>
<dbReference type="SUPFAM" id="SSF56112">
    <property type="entry name" value="Protein kinase-like (PK-like)"/>
    <property type="match status" value="1"/>
</dbReference>
<evidence type="ECO:0000256" key="1">
    <source>
        <dbReference type="ARBA" id="ARBA00012513"/>
    </source>
</evidence>
<evidence type="ECO:0000256" key="4">
    <source>
        <dbReference type="ARBA" id="ARBA00022741"/>
    </source>
</evidence>
<dbReference type="Pfam" id="PF00069">
    <property type="entry name" value="Pkinase"/>
    <property type="match status" value="1"/>
</dbReference>
<feature type="binding site" evidence="9">
    <location>
        <position position="51"/>
    </location>
    <ligand>
        <name>ATP</name>
        <dbReference type="ChEBI" id="CHEBI:30616"/>
    </ligand>
</feature>
<feature type="compositionally biased region" description="Basic residues" evidence="10">
    <location>
        <begin position="657"/>
        <end position="666"/>
    </location>
</feature>
<comment type="catalytic activity">
    <reaction evidence="8">
        <text>L-seryl-[protein] + ATP = O-phospho-L-seryl-[protein] + ADP + H(+)</text>
        <dbReference type="Rhea" id="RHEA:17989"/>
        <dbReference type="Rhea" id="RHEA-COMP:9863"/>
        <dbReference type="Rhea" id="RHEA-COMP:11604"/>
        <dbReference type="ChEBI" id="CHEBI:15378"/>
        <dbReference type="ChEBI" id="CHEBI:29999"/>
        <dbReference type="ChEBI" id="CHEBI:30616"/>
        <dbReference type="ChEBI" id="CHEBI:83421"/>
        <dbReference type="ChEBI" id="CHEBI:456216"/>
        <dbReference type="EC" id="2.7.11.1"/>
    </reaction>
</comment>
<reference evidence="12" key="1">
    <citation type="submission" date="2023-07" db="EMBL/GenBank/DDBJ databases">
        <authorList>
            <consortium name="AG Swart"/>
            <person name="Singh M."/>
            <person name="Singh A."/>
            <person name="Seah K."/>
            <person name="Emmerich C."/>
        </authorList>
    </citation>
    <scope>NUCLEOTIDE SEQUENCE</scope>
    <source>
        <strain evidence="12">DP1</strain>
    </source>
</reference>
<dbReference type="Gene3D" id="3.30.200.20">
    <property type="entry name" value="Phosphorylase Kinase, domain 1"/>
    <property type="match status" value="1"/>
</dbReference>
<comment type="catalytic activity">
    <reaction evidence="7">
        <text>L-threonyl-[protein] + ATP = O-phospho-L-threonyl-[protein] + ADP + H(+)</text>
        <dbReference type="Rhea" id="RHEA:46608"/>
        <dbReference type="Rhea" id="RHEA-COMP:11060"/>
        <dbReference type="Rhea" id="RHEA-COMP:11605"/>
        <dbReference type="ChEBI" id="CHEBI:15378"/>
        <dbReference type="ChEBI" id="CHEBI:30013"/>
        <dbReference type="ChEBI" id="CHEBI:30616"/>
        <dbReference type="ChEBI" id="CHEBI:61977"/>
        <dbReference type="ChEBI" id="CHEBI:456216"/>
        <dbReference type="EC" id="2.7.11.1"/>
    </reaction>
</comment>
<dbReference type="InterPro" id="IPR000719">
    <property type="entry name" value="Prot_kinase_dom"/>
</dbReference>
<dbReference type="SMART" id="SM00220">
    <property type="entry name" value="S_TKc"/>
    <property type="match status" value="1"/>
</dbReference>
<organism evidence="12 13">
    <name type="scientific">Euplotes crassus</name>
    <dbReference type="NCBI Taxonomy" id="5936"/>
    <lineage>
        <taxon>Eukaryota</taxon>
        <taxon>Sar</taxon>
        <taxon>Alveolata</taxon>
        <taxon>Ciliophora</taxon>
        <taxon>Intramacronucleata</taxon>
        <taxon>Spirotrichea</taxon>
        <taxon>Hypotrichia</taxon>
        <taxon>Euplotida</taxon>
        <taxon>Euplotidae</taxon>
        <taxon>Moneuplotes</taxon>
    </lineage>
</organism>
<evidence type="ECO:0000256" key="5">
    <source>
        <dbReference type="ARBA" id="ARBA00022777"/>
    </source>
</evidence>
<keyword evidence="13" id="KW-1185">Reference proteome</keyword>
<evidence type="ECO:0000256" key="9">
    <source>
        <dbReference type="PROSITE-ProRule" id="PRU10141"/>
    </source>
</evidence>
<keyword evidence="5" id="KW-0418">Kinase</keyword>
<dbReference type="InterPro" id="IPR017441">
    <property type="entry name" value="Protein_kinase_ATP_BS"/>
</dbReference>
<dbReference type="PROSITE" id="PS50011">
    <property type="entry name" value="PROTEIN_KINASE_DOM"/>
    <property type="match status" value="1"/>
</dbReference>
<dbReference type="PROSITE" id="PS00108">
    <property type="entry name" value="PROTEIN_KINASE_ST"/>
    <property type="match status" value="1"/>
</dbReference>
<dbReference type="EMBL" id="CAMPGE010006018">
    <property type="protein sequence ID" value="CAI2364864.1"/>
    <property type="molecule type" value="Genomic_DNA"/>
</dbReference>
<dbReference type="PROSITE" id="PS00107">
    <property type="entry name" value="PROTEIN_KINASE_ATP"/>
    <property type="match status" value="1"/>
</dbReference>
<proteinExistence type="predicted"/>
<comment type="caution">
    <text evidence="12">The sequence shown here is derived from an EMBL/GenBank/DDBJ whole genome shotgun (WGS) entry which is preliminary data.</text>
</comment>
<dbReference type="AlphaFoldDB" id="A0AAD1UGD2"/>
<dbReference type="InterPro" id="IPR008271">
    <property type="entry name" value="Ser/Thr_kinase_AS"/>
</dbReference>
<dbReference type="Proteomes" id="UP001295684">
    <property type="component" value="Unassembled WGS sequence"/>
</dbReference>
<keyword evidence="3" id="KW-0808">Transferase</keyword>
<sequence length="943" mass="108219">MDLTVAQHQAADDQPCSEFSWKSFSEKSIIGKGSFGTIYKAKYKEKWYVIKVIDLGSLSDEKSMQAIEEVNIHSKCKSQYIVDYYDSFLDEVDKGERLNIVLEYCENGDLHSLLAKRTQYLPEQEIWSFFIQITLGVHHLHSQDIIHRDMKSLNIFLSEGNKVKIGDLGSASDNSQDNGKDQVSTPYYFSPELCRGEKYTDKCDIWALGCILYEMCYLKRPFEGNEFDELKDRILHEQFEPIPDFYSKELRTLSAQLLNKNATKRPSAEDLIIMDNFIANSKKLGIVIPTKIKFLTINSTKESFQSDVSYSLAKSCEKLSSKIPDLQNPKNVESFAPYTDCNRMSVEPRERSGNKRMMTQLKTALRNTNRNFFAIRKKKAKNSTKKRMEYDKLVRRRNKQSMSKSKKKISRDFNNIDPIKHIYHACKEENRPSSSSDKYLSISGIRNSTNISGFSYYSKISNSKILHQKDSNTVYSTLSSRLIEERKSAKKTQKIAKKNEEILTNIPCTMKPKKIVVCDLASQQNSEVDRSMKISVKRCRLKKEASNTSKLEQIRKSCEVVGSSETERCLQKWMEKRILQKKNQESRIPSIREKVNMSPDEIKERISSLTKSRLKKFNCMKRKNQASEVKGRNYFQIHKTASSKHFKEKTNSNRFSNPKKKMKAKRLVKERSTNDNSSAVKYLSNQFSPEDLFSLNIQDATEEGFLLDPDAKSGQPLENESISISGSELIDEIKKDEINLVPDALEIPQNPFELSHVSDENYKDTFSEPQTVKSVRKEFSADANLEQNLGIIDLTRNSGRLTARNHTSKKNRKHYLEVLESPNPVPPSFVPSTEIDLPQNTEGRFSKSQYEMVKNVHSPRNEGNPESSPSKEAEDSTEKKCLSMCNGDEQLLQKFDKEVIKILQIGYNLQKKLREEVSSSIPEGANVDALIQLLYSKNLQSPT</sequence>
<feature type="region of interest" description="Disordered" evidence="10">
    <location>
        <begin position="820"/>
        <end position="840"/>
    </location>
</feature>
<evidence type="ECO:0000259" key="11">
    <source>
        <dbReference type="PROSITE" id="PS50011"/>
    </source>
</evidence>
<dbReference type="InterPro" id="IPR011009">
    <property type="entry name" value="Kinase-like_dom_sf"/>
</dbReference>
<keyword evidence="2" id="KW-0723">Serine/threonine-protein kinase</keyword>
<feature type="region of interest" description="Disordered" evidence="10">
    <location>
        <begin position="642"/>
        <end position="673"/>
    </location>
</feature>
<evidence type="ECO:0000313" key="12">
    <source>
        <dbReference type="EMBL" id="CAI2364864.1"/>
    </source>
</evidence>
<evidence type="ECO:0000313" key="13">
    <source>
        <dbReference type="Proteomes" id="UP001295684"/>
    </source>
</evidence>
<dbReference type="Gene3D" id="1.10.510.10">
    <property type="entry name" value="Transferase(Phosphotransferase) domain 1"/>
    <property type="match status" value="1"/>
</dbReference>
<dbReference type="GO" id="GO:0004674">
    <property type="term" value="F:protein serine/threonine kinase activity"/>
    <property type="evidence" value="ECO:0007669"/>
    <property type="project" value="UniProtKB-KW"/>
</dbReference>
<evidence type="ECO:0000256" key="3">
    <source>
        <dbReference type="ARBA" id="ARBA00022679"/>
    </source>
</evidence>
<feature type="region of interest" description="Disordered" evidence="10">
    <location>
        <begin position="856"/>
        <end position="879"/>
    </location>
</feature>
<name>A0AAD1UGD2_EUPCR</name>
<feature type="compositionally biased region" description="Basic and acidic residues" evidence="10">
    <location>
        <begin position="869"/>
        <end position="879"/>
    </location>
</feature>